<evidence type="ECO:0000313" key="2">
    <source>
        <dbReference type="Proteomes" id="UP000001202"/>
    </source>
</evidence>
<dbReference type="AlphaFoldDB" id="A0A0H3BIL3"/>
<accession>A0A0H3BIL3</accession>
<dbReference type="EMBL" id="CP000805">
    <property type="protein sequence ID" value="ACD70587.1"/>
    <property type="molecule type" value="Genomic_DNA"/>
</dbReference>
<reference evidence="1 2" key="1">
    <citation type="journal article" date="2008" name="BMC Microbiol.">
        <title>Complete genome sequence of Treponema pallidum ssp. pallidum strain SS14 determined with oligonucleotide arrays.</title>
        <authorList>
            <person name="Matejkova P."/>
            <person name="Strouhal M."/>
            <person name="Smajs D."/>
            <person name="Norris S.J."/>
            <person name="Palzkill T."/>
            <person name="Petrosino J.F."/>
            <person name="Sodergren E."/>
            <person name="Norton J.E."/>
            <person name="Singh J."/>
            <person name="Richmond T.A."/>
            <person name="Molla M.N."/>
            <person name="Albert T.J."/>
            <person name="Weinstock G.M."/>
        </authorList>
    </citation>
    <scope>NUCLEOTIDE SEQUENCE [LARGE SCALE GENOMIC DNA]</scope>
    <source>
        <strain evidence="1 2">SS14</strain>
    </source>
</reference>
<organism evidence="1 2">
    <name type="scientific">Treponema pallidum subsp. pallidum (strain SS14)</name>
    <dbReference type="NCBI Taxonomy" id="455434"/>
    <lineage>
        <taxon>Bacteria</taxon>
        <taxon>Pseudomonadati</taxon>
        <taxon>Spirochaetota</taxon>
        <taxon>Spirochaetia</taxon>
        <taxon>Spirochaetales</taxon>
        <taxon>Treponemataceae</taxon>
        <taxon>Treponema</taxon>
    </lineage>
</organism>
<sequence>MSELSAAPLRPGKTQESEKGIYYAREGCVS</sequence>
<dbReference type="Proteomes" id="UP000001202">
    <property type="component" value="Chromosome"/>
</dbReference>
<name>A0A0H3BIL3_TREPS</name>
<evidence type="ECO:0000313" key="1">
    <source>
        <dbReference type="EMBL" id="ACD70587.1"/>
    </source>
</evidence>
<protein>
    <submittedName>
        <fullName evidence="1">Uncharacterized protein</fullName>
    </submittedName>
</protein>
<proteinExistence type="predicted"/>
<gene>
    <name evidence="1" type="ordered locus">TPASS_0161</name>
</gene>
<dbReference type="KEGG" id="tpp:TPASS_0161"/>